<proteinExistence type="predicted"/>
<feature type="compositionally biased region" description="Low complexity" evidence="1">
    <location>
        <begin position="375"/>
        <end position="387"/>
    </location>
</feature>
<evidence type="ECO:0000256" key="1">
    <source>
        <dbReference type="SAM" id="MobiDB-lite"/>
    </source>
</evidence>
<dbReference type="EMBL" id="KV417480">
    <property type="protein sequence ID" value="KZP34562.1"/>
    <property type="molecule type" value="Genomic_DNA"/>
</dbReference>
<feature type="region of interest" description="Disordered" evidence="1">
    <location>
        <begin position="95"/>
        <end position="147"/>
    </location>
</feature>
<name>A0A166X9M6_9AGAM</name>
<feature type="region of interest" description="Disordered" evidence="1">
    <location>
        <begin position="290"/>
        <end position="317"/>
    </location>
</feature>
<accession>A0A166X9M6</accession>
<dbReference type="AlphaFoldDB" id="A0A166X9M6"/>
<dbReference type="Proteomes" id="UP000076532">
    <property type="component" value="Unassembled WGS sequence"/>
</dbReference>
<feature type="region of interest" description="Disordered" evidence="1">
    <location>
        <begin position="375"/>
        <end position="400"/>
    </location>
</feature>
<protein>
    <submittedName>
        <fullName evidence="2">Uncharacterized protein</fullName>
    </submittedName>
</protein>
<feature type="compositionally biased region" description="Low complexity" evidence="1">
    <location>
        <begin position="306"/>
        <end position="317"/>
    </location>
</feature>
<organism evidence="2 3">
    <name type="scientific">Athelia psychrophila</name>
    <dbReference type="NCBI Taxonomy" id="1759441"/>
    <lineage>
        <taxon>Eukaryota</taxon>
        <taxon>Fungi</taxon>
        <taxon>Dikarya</taxon>
        <taxon>Basidiomycota</taxon>
        <taxon>Agaricomycotina</taxon>
        <taxon>Agaricomycetes</taxon>
        <taxon>Agaricomycetidae</taxon>
        <taxon>Atheliales</taxon>
        <taxon>Atheliaceae</taxon>
        <taxon>Athelia</taxon>
    </lineage>
</organism>
<evidence type="ECO:0000313" key="2">
    <source>
        <dbReference type="EMBL" id="KZP34562.1"/>
    </source>
</evidence>
<keyword evidence="3" id="KW-1185">Reference proteome</keyword>
<sequence length="400" mass="43896">MRNISHFRLQGQTHGLLIVLPPHPLRPCSLLRPRSPGIKWDGLKAIHRVVLRAWGWVRCTRTHPAAHPSPFTVHTPSPLPSYPLPAPIHTLARPTAVPHMRARSRPCPRPRPCTNSPHPCWSQRPRPHQHQLPAPAPAPRTSSSSPHQLQLPAYAQPARPHPARTPMPIPARQLPLQLHAHARQLHAHAHARTLHAPTPYAHPLRPLHRACRFPAQIHTHASMSVHQHTPCAHARSLCPLHPPVPSPPAARMHVRASFTPARCMHARAPALHPHPRTTQIQAHPHAARTHTCTPAQHPDPCTSTLPASSPPMHSSHAHYPASAPAHCLSPCPRVARPHTCAAHPHPPPRAHTRGPAHSLHPCRPHTCVRQLLATPALTPAPGPGRAASSHASWQHHIAHS</sequence>
<evidence type="ECO:0000313" key="3">
    <source>
        <dbReference type="Proteomes" id="UP000076532"/>
    </source>
</evidence>
<reference evidence="2 3" key="1">
    <citation type="journal article" date="2016" name="Mol. Biol. Evol.">
        <title>Comparative Genomics of Early-Diverging Mushroom-Forming Fungi Provides Insights into the Origins of Lignocellulose Decay Capabilities.</title>
        <authorList>
            <person name="Nagy L.G."/>
            <person name="Riley R."/>
            <person name="Tritt A."/>
            <person name="Adam C."/>
            <person name="Daum C."/>
            <person name="Floudas D."/>
            <person name="Sun H."/>
            <person name="Yadav J.S."/>
            <person name="Pangilinan J."/>
            <person name="Larsson K.H."/>
            <person name="Matsuura K."/>
            <person name="Barry K."/>
            <person name="Labutti K."/>
            <person name="Kuo R."/>
            <person name="Ohm R.A."/>
            <person name="Bhattacharya S.S."/>
            <person name="Shirouzu T."/>
            <person name="Yoshinaga Y."/>
            <person name="Martin F.M."/>
            <person name="Grigoriev I.V."/>
            <person name="Hibbett D.S."/>
        </authorList>
    </citation>
    <scope>NUCLEOTIDE SEQUENCE [LARGE SCALE GENOMIC DNA]</scope>
    <source>
        <strain evidence="2 3">CBS 109695</strain>
    </source>
</reference>
<gene>
    <name evidence="2" type="ORF">FIBSPDRAFT_942673</name>
</gene>